<reference evidence="1" key="1">
    <citation type="journal article" date="2014" name="Front. Microbiol.">
        <title>High frequency of phylogenetically diverse reductive dehalogenase-homologous genes in deep subseafloor sedimentary metagenomes.</title>
        <authorList>
            <person name="Kawai M."/>
            <person name="Futagami T."/>
            <person name="Toyoda A."/>
            <person name="Takaki Y."/>
            <person name="Nishi S."/>
            <person name="Hori S."/>
            <person name="Arai W."/>
            <person name="Tsubouchi T."/>
            <person name="Morono Y."/>
            <person name="Uchiyama I."/>
            <person name="Ito T."/>
            <person name="Fujiyama A."/>
            <person name="Inagaki F."/>
            <person name="Takami H."/>
        </authorList>
    </citation>
    <scope>NUCLEOTIDE SEQUENCE</scope>
    <source>
        <strain evidence="1">Expedition CK06-06</strain>
    </source>
</reference>
<name>X1D7G2_9ZZZZ</name>
<accession>X1D7G2</accession>
<evidence type="ECO:0008006" key="2">
    <source>
        <dbReference type="Google" id="ProtNLM"/>
    </source>
</evidence>
<dbReference type="EMBL" id="BART01024135">
    <property type="protein sequence ID" value="GAH01014.1"/>
    <property type="molecule type" value="Genomic_DNA"/>
</dbReference>
<organism evidence="1">
    <name type="scientific">marine sediment metagenome</name>
    <dbReference type="NCBI Taxonomy" id="412755"/>
    <lineage>
        <taxon>unclassified sequences</taxon>
        <taxon>metagenomes</taxon>
        <taxon>ecological metagenomes</taxon>
    </lineage>
</organism>
<dbReference type="AlphaFoldDB" id="X1D7G2"/>
<protein>
    <recommendedName>
        <fullName evidence="2">PAS fold-4 domain-containing protein</fullName>
    </recommendedName>
</protein>
<gene>
    <name evidence="1" type="ORF">S01H4_43703</name>
</gene>
<feature type="non-terminal residue" evidence="1">
    <location>
        <position position="1"/>
    </location>
</feature>
<comment type="caution">
    <text evidence="1">The sequence shown here is derived from an EMBL/GenBank/DDBJ whole genome shotgun (WGS) entry which is preliminary data.</text>
</comment>
<proteinExistence type="predicted"/>
<evidence type="ECO:0000313" key="1">
    <source>
        <dbReference type="EMBL" id="GAH01014.1"/>
    </source>
</evidence>
<sequence length="94" mass="10765">GIFLDVQLDKKIEKIFEIASSTSNFIGKSLYEILPDDIAEEALANIEKSLETRESVEMKFGIPYKETQVIFRSDIVPIGKNEVLVFLQNLTRTW</sequence>
<dbReference type="Gene3D" id="3.30.450.20">
    <property type="entry name" value="PAS domain"/>
    <property type="match status" value="1"/>
</dbReference>